<dbReference type="AlphaFoldDB" id="A0A7Y9E6Z0"/>
<evidence type="ECO:0000313" key="3">
    <source>
        <dbReference type="Proteomes" id="UP000535511"/>
    </source>
</evidence>
<dbReference type="NCBIfam" id="TIGR01764">
    <property type="entry name" value="excise"/>
    <property type="match status" value="1"/>
</dbReference>
<comment type="caution">
    <text evidence="2">The sequence shown here is derived from an EMBL/GenBank/DDBJ whole genome shotgun (WGS) entry which is preliminary data.</text>
</comment>
<dbReference type="EMBL" id="JACCBG010000001">
    <property type="protein sequence ID" value="NYD42122.1"/>
    <property type="molecule type" value="Genomic_DNA"/>
</dbReference>
<organism evidence="2 3">
    <name type="scientific">Nocardioides panaciterrulae</name>
    <dbReference type="NCBI Taxonomy" id="661492"/>
    <lineage>
        <taxon>Bacteria</taxon>
        <taxon>Bacillati</taxon>
        <taxon>Actinomycetota</taxon>
        <taxon>Actinomycetes</taxon>
        <taxon>Propionibacteriales</taxon>
        <taxon>Nocardioidaceae</taxon>
        <taxon>Nocardioides</taxon>
    </lineage>
</organism>
<sequence>MAATITRKLVSLTDAADILAVSTKTVRRYIADGHLEAVRLGRKTLRIKLDSIERFIDARPVGGWRRAG</sequence>
<evidence type="ECO:0000313" key="2">
    <source>
        <dbReference type="EMBL" id="NYD42122.1"/>
    </source>
</evidence>
<reference evidence="2 3" key="1">
    <citation type="submission" date="2020-07" db="EMBL/GenBank/DDBJ databases">
        <title>Sequencing the genomes of 1000 actinobacteria strains.</title>
        <authorList>
            <person name="Klenk H.-P."/>
        </authorList>
    </citation>
    <scope>NUCLEOTIDE SEQUENCE [LARGE SCALE GENOMIC DNA]</scope>
    <source>
        <strain evidence="2 3">DSM 21350</strain>
    </source>
</reference>
<feature type="domain" description="Helix-turn-helix" evidence="1">
    <location>
        <begin position="10"/>
        <end position="59"/>
    </location>
</feature>
<dbReference type="SUPFAM" id="SSF46955">
    <property type="entry name" value="Putative DNA-binding domain"/>
    <property type="match status" value="1"/>
</dbReference>
<evidence type="ECO:0000259" key="1">
    <source>
        <dbReference type="Pfam" id="PF12728"/>
    </source>
</evidence>
<dbReference type="GO" id="GO:0003677">
    <property type="term" value="F:DNA binding"/>
    <property type="evidence" value="ECO:0007669"/>
    <property type="project" value="InterPro"/>
</dbReference>
<dbReference type="Pfam" id="PF12728">
    <property type="entry name" value="HTH_17"/>
    <property type="match status" value="1"/>
</dbReference>
<gene>
    <name evidence="2" type="ORF">BJZ21_002205</name>
</gene>
<dbReference type="Proteomes" id="UP000535511">
    <property type="component" value="Unassembled WGS sequence"/>
</dbReference>
<keyword evidence="3" id="KW-1185">Reference proteome</keyword>
<accession>A0A7Y9E6Z0</accession>
<name>A0A7Y9E6Z0_9ACTN</name>
<dbReference type="InterPro" id="IPR009061">
    <property type="entry name" value="DNA-bd_dom_put_sf"/>
</dbReference>
<dbReference type="InterPro" id="IPR010093">
    <property type="entry name" value="SinI_DNA-bd"/>
</dbReference>
<proteinExistence type="predicted"/>
<dbReference type="RefSeq" id="WP_179663793.1">
    <property type="nucleotide sequence ID" value="NZ_JACCBG010000001.1"/>
</dbReference>
<protein>
    <submittedName>
        <fullName evidence="2">Excisionase family DNA binding protein</fullName>
    </submittedName>
</protein>
<dbReference type="InterPro" id="IPR041657">
    <property type="entry name" value="HTH_17"/>
</dbReference>